<comment type="caution">
    <text evidence="6">The sequence shown here is derived from an EMBL/GenBank/DDBJ whole genome shotgun (WGS) entry which is preliminary data.</text>
</comment>
<dbReference type="RefSeq" id="WP_113893645.1">
    <property type="nucleotide sequence ID" value="NZ_QNRK01000054.1"/>
</dbReference>
<dbReference type="GO" id="GO:0006631">
    <property type="term" value="P:fatty acid metabolic process"/>
    <property type="evidence" value="ECO:0007669"/>
    <property type="project" value="TreeGrafter"/>
</dbReference>
<proteinExistence type="inferred from homology"/>
<dbReference type="OrthoDB" id="9803968at2"/>
<evidence type="ECO:0000259" key="5">
    <source>
        <dbReference type="Pfam" id="PF13193"/>
    </source>
</evidence>
<dbReference type="PROSITE" id="PS00455">
    <property type="entry name" value="AMP_BINDING"/>
    <property type="match status" value="1"/>
</dbReference>
<evidence type="ECO:0000256" key="3">
    <source>
        <dbReference type="ARBA" id="ARBA00022598"/>
    </source>
</evidence>
<evidence type="ECO:0000313" key="7">
    <source>
        <dbReference type="Proteomes" id="UP000253529"/>
    </source>
</evidence>
<evidence type="ECO:0000256" key="2">
    <source>
        <dbReference type="ARBA" id="ARBA00006432"/>
    </source>
</evidence>
<dbReference type="SUPFAM" id="SSF56801">
    <property type="entry name" value="Acetyl-CoA synthetase-like"/>
    <property type="match status" value="1"/>
</dbReference>
<dbReference type="Gene3D" id="2.30.38.10">
    <property type="entry name" value="Luciferase, Domain 3"/>
    <property type="match status" value="1"/>
</dbReference>
<keyword evidence="7" id="KW-1185">Reference proteome</keyword>
<dbReference type="PANTHER" id="PTHR43201">
    <property type="entry name" value="ACYL-COA SYNTHETASE"/>
    <property type="match status" value="1"/>
</dbReference>
<feature type="domain" description="AMP-binding enzyme C-terminal" evidence="5">
    <location>
        <begin position="452"/>
        <end position="528"/>
    </location>
</feature>
<dbReference type="PANTHER" id="PTHR43201:SF5">
    <property type="entry name" value="MEDIUM-CHAIN ACYL-COA LIGASE ACSF2, MITOCHONDRIAL"/>
    <property type="match status" value="1"/>
</dbReference>
<dbReference type="Gene3D" id="3.30.300.30">
    <property type="match status" value="1"/>
</dbReference>
<dbReference type="Pfam" id="PF00501">
    <property type="entry name" value="AMP-binding"/>
    <property type="match status" value="1"/>
</dbReference>
<dbReference type="Pfam" id="PF13193">
    <property type="entry name" value="AMP-binding_C"/>
    <property type="match status" value="1"/>
</dbReference>
<sequence length="551" mass="60550">MLEGCVDWPEDSARRYRNAGCWGTLSIFEAVSAAARSNPGKAAVVDATGRRSYRDLLSNAERLAARLHGLGLRPLDRVVFQLANSIKFIEAFLALMRIGAIPVMALPAHRRTEIEHFVRSSGAVALMTPEEAKGFDYRVMAREVASRCPVLRHLIIDGEPFRDQIELSPRRDRPEEPAQLSLEECPLPRPEEVALMLLSGGTTGLSKLIPRTHADYLCGVEQSGKAAGLDADTVFLGVLPAGHNYTLGAPGILGTLVAGGVVILSPATTADVVFPLIERERVTVVSSAGPLVSRWLGSDLFDRHDLSSLKVFMSGGARLAPELRRRVEQQFQCTYQESFGTAEGLLCMSRLADAEALRMNSSGRPVSEYDEIRIVNPSDQDLPDGSAGELLVRGPYTIQGYYNAPEINAKAFTTDGFYRTGDVVSRRDGYLYVEGRIKDLINRGGEMISCAEVENHLLTHPAIETACVVAIPDDVFIEKACAVVVLRRGYTLTLAEMSAFLKDKEIARFKMPERLELVKEMPISPAGKILRRNLREALADHLASERLHDRQ</sequence>
<dbReference type="Gene3D" id="3.40.50.980">
    <property type="match status" value="2"/>
</dbReference>
<dbReference type="InterPro" id="IPR000873">
    <property type="entry name" value="AMP-dep_synth/lig_dom"/>
</dbReference>
<keyword evidence="3 6" id="KW-0436">Ligase</keyword>
<comment type="pathway">
    <text evidence="1">Siderophore biosynthesis.</text>
</comment>
<dbReference type="InterPro" id="IPR045851">
    <property type="entry name" value="AMP-bd_C_sf"/>
</dbReference>
<reference evidence="6 7" key="1">
    <citation type="submission" date="2018-06" db="EMBL/GenBank/DDBJ databases">
        <title>Genomic Encyclopedia of Type Strains, Phase IV (KMG-IV): sequencing the most valuable type-strain genomes for metagenomic binning, comparative biology and taxonomic classification.</title>
        <authorList>
            <person name="Goeker M."/>
        </authorList>
    </citation>
    <scope>NUCLEOTIDE SEQUENCE [LARGE SCALE GENOMIC DNA]</scope>
    <source>
        <strain evidence="6 7">DSM 24875</strain>
    </source>
</reference>
<comment type="similarity">
    <text evidence="2">Belongs to the ATP-dependent AMP-binding enzyme family.</text>
</comment>
<dbReference type="InterPro" id="IPR020845">
    <property type="entry name" value="AMP-binding_CS"/>
</dbReference>
<dbReference type="AlphaFoldDB" id="A0A366EIH1"/>
<evidence type="ECO:0000259" key="4">
    <source>
        <dbReference type="Pfam" id="PF00501"/>
    </source>
</evidence>
<dbReference type="Proteomes" id="UP000253529">
    <property type="component" value="Unassembled WGS sequence"/>
</dbReference>
<dbReference type="FunFam" id="2.30.38.10:FF:000003">
    <property type="entry name" value="Vibriobactin-specific 2,3-dihydroxybenzoate-AMP ligase"/>
    <property type="match status" value="1"/>
</dbReference>
<gene>
    <name evidence="6" type="ORF">DFR50_15427</name>
</gene>
<evidence type="ECO:0000256" key="1">
    <source>
        <dbReference type="ARBA" id="ARBA00004924"/>
    </source>
</evidence>
<dbReference type="InterPro" id="IPR025110">
    <property type="entry name" value="AMP-bd_C"/>
</dbReference>
<dbReference type="GO" id="GO:0031956">
    <property type="term" value="F:medium-chain fatty acid-CoA ligase activity"/>
    <property type="evidence" value="ECO:0007669"/>
    <property type="project" value="TreeGrafter"/>
</dbReference>
<name>A0A366EIH1_9HYPH</name>
<accession>A0A366EIH1</accession>
<organism evidence="6 7">
    <name type="scientific">Roseiarcus fermentans</name>
    <dbReference type="NCBI Taxonomy" id="1473586"/>
    <lineage>
        <taxon>Bacteria</taxon>
        <taxon>Pseudomonadati</taxon>
        <taxon>Pseudomonadota</taxon>
        <taxon>Alphaproteobacteria</taxon>
        <taxon>Hyphomicrobiales</taxon>
        <taxon>Roseiarcaceae</taxon>
        <taxon>Roseiarcus</taxon>
    </lineage>
</organism>
<feature type="domain" description="AMP-dependent synthetase/ligase" evidence="4">
    <location>
        <begin position="33"/>
        <end position="402"/>
    </location>
</feature>
<protein>
    <submittedName>
        <fullName evidence="6">2,3-dihydroxybenzoate-AMP ligase</fullName>
    </submittedName>
</protein>
<evidence type="ECO:0000313" key="6">
    <source>
        <dbReference type="EMBL" id="RBP02221.1"/>
    </source>
</evidence>
<dbReference type="EMBL" id="QNRK01000054">
    <property type="protein sequence ID" value="RBP02221.1"/>
    <property type="molecule type" value="Genomic_DNA"/>
</dbReference>